<dbReference type="AlphaFoldDB" id="A0A9P6B6F5"/>
<evidence type="ECO:0000313" key="8">
    <source>
        <dbReference type="Proteomes" id="UP000886523"/>
    </source>
</evidence>
<feature type="transmembrane region" description="Helical" evidence="6">
    <location>
        <begin position="514"/>
        <end position="534"/>
    </location>
</feature>
<keyword evidence="3 6" id="KW-0812">Transmembrane</keyword>
<dbReference type="FunFam" id="1.20.1250.20:FF:000106">
    <property type="entry name" value="MFS transporter, putative"/>
    <property type="match status" value="1"/>
</dbReference>
<dbReference type="PANTHER" id="PTHR43791">
    <property type="entry name" value="PERMEASE-RELATED"/>
    <property type="match status" value="1"/>
</dbReference>
<accession>A0A9P6B6F5</accession>
<evidence type="ECO:0000256" key="5">
    <source>
        <dbReference type="ARBA" id="ARBA00023136"/>
    </source>
</evidence>
<comment type="caution">
    <text evidence="7">The sequence shown here is derived from an EMBL/GenBank/DDBJ whole genome shotgun (WGS) entry which is preliminary data.</text>
</comment>
<evidence type="ECO:0000256" key="3">
    <source>
        <dbReference type="ARBA" id="ARBA00022692"/>
    </source>
</evidence>
<evidence type="ECO:0000256" key="6">
    <source>
        <dbReference type="SAM" id="Phobius"/>
    </source>
</evidence>
<sequence>MSKAPDLENAGRSIPLVPLSESKHDSLMYDSYASSQSSVRTLYVDGIKVNIGLHVPPLADGEEEKRKDIVDWDAIATRPSVYDDDNLASHYAPRADYENLHRVDPLARWTFREEKTLVRKTDLRVMLVRILGYMFLALDLDRGNIVQANSTNFLKDLKLTTNDFNMGNSLARAGFLIAELPSQLISKKIGPDRWIPMQMCLWSIVAGSQFWLSGRSSFLATRFLVGLCQGGFIPDVILYVSYFYKKSELSMRLALFFTCNYSVNIFAGFLAIGLLQLNHVRGYAGWRWLFLIEALITFVVGFITFFNMPSPKGWYTDREEIIMTNRILRDDPGKGLMHNRQAISLKMLWESICDFDLWPLYGVALVFSLPLAPVQAYLTLAFRELGFSTVATNLLSIPNLVLAILTLIAVATLSEAVNERSFVACLQNLWLMPCLIALYHLPPHRPWAYFAVTTVLLGSPWVQAILVSWVSMNSGSVRTRTVGSSLYNMMVQVSSIIGSYIYRRDDAPLYRRGNRALIGICAMNLILFPLIQAFKRSQWEALSPKEQGDYLERTKDSGSKRLDFQFFH</sequence>
<evidence type="ECO:0000256" key="2">
    <source>
        <dbReference type="ARBA" id="ARBA00022448"/>
    </source>
</evidence>
<dbReference type="Pfam" id="PF07690">
    <property type="entry name" value="MFS_1"/>
    <property type="match status" value="1"/>
</dbReference>
<name>A0A9P6B6F5_9AGAM</name>
<dbReference type="EMBL" id="MU128929">
    <property type="protein sequence ID" value="KAF9517800.1"/>
    <property type="molecule type" value="Genomic_DNA"/>
</dbReference>
<dbReference type="PANTHER" id="PTHR43791:SF65">
    <property type="entry name" value="MAJOR FACILITATOR SUPERFAMILY (MFS) PROFILE DOMAIN-CONTAINING PROTEIN-RELATED"/>
    <property type="match status" value="1"/>
</dbReference>
<keyword evidence="8" id="KW-1185">Reference proteome</keyword>
<dbReference type="OrthoDB" id="1935484at2759"/>
<organism evidence="7 8">
    <name type="scientific">Hydnum rufescens UP504</name>
    <dbReference type="NCBI Taxonomy" id="1448309"/>
    <lineage>
        <taxon>Eukaryota</taxon>
        <taxon>Fungi</taxon>
        <taxon>Dikarya</taxon>
        <taxon>Basidiomycota</taxon>
        <taxon>Agaricomycotina</taxon>
        <taxon>Agaricomycetes</taxon>
        <taxon>Cantharellales</taxon>
        <taxon>Hydnaceae</taxon>
        <taxon>Hydnum</taxon>
    </lineage>
</organism>
<dbReference type="GO" id="GO:0022857">
    <property type="term" value="F:transmembrane transporter activity"/>
    <property type="evidence" value="ECO:0007669"/>
    <property type="project" value="InterPro"/>
</dbReference>
<feature type="transmembrane region" description="Helical" evidence="6">
    <location>
        <begin position="253"/>
        <end position="276"/>
    </location>
</feature>
<dbReference type="GO" id="GO:0016020">
    <property type="term" value="C:membrane"/>
    <property type="evidence" value="ECO:0007669"/>
    <property type="project" value="UniProtKB-SubCell"/>
</dbReference>
<evidence type="ECO:0008006" key="9">
    <source>
        <dbReference type="Google" id="ProtNLM"/>
    </source>
</evidence>
<evidence type="ECO:0000256" key="4">
    <source>
        <dbReference type="ARBA" id="ARBA00022989"/>
    </source>
</evidence>
<dbReference type="SUPFAM" id="SSF103473">
    <property type="entry name" value="MFS general substrate transporter"/>
    <property type="match status" value="1"/>
</dbReference>
<proteinExistence type="predicted"/>
<reference evidence="7" key="1">
    <citation type="journal article" date="2020" name="Nat. Commun.">
        <title>Large-scale genome sequencing of mycorrhizal fungi provides insights into the early evolution of symbiotic traits.</title>
        <authorList>
            <person name="Miyauchi S."/>
            <person name="Kiss E."/>
            <person name="Kuo A."/>
            <person name="Drula E."/>
            <person name="Kohler A."/>
            <person name="Sanchez-Garcia M."/>
            <person name="Morin E."/>
            <person name="Andreopoulos B."/>
            <person name="Barry K.W."/>
            <person name="Bonito G."/>
            <person name="Buee M."/>
            <person name="Carver A."/>
            <person name="Chen C."/>
            <person name="Cichocki N."/>
            <person name="Clum A."/>
            <person name="Culley D."/>
            <person name="Crous P.W."/>
            <person name="Fauchery L."/>
            <person name="Girlanda M."/>
            <person name="Hayes R.D."/>
            <person name="Keri Z."/>
            <person name="LaButti K."/>
            <person name="Lipzen A."/>
            <person name="Lombard V."/>
            <person name="Magnuson J."/>
            <person name="Maillard F."/>
            <person name="Murat C."/>
            <person name="Nolan M."/>
            <person name="Ohm R.A."/>
            <person name="Pangilinan J."/>
            <person name="Pereira M.F."/>
            <person name="Perotto S."/>
            <person name="Peter M."/>
            <person name="Pfister S."/>
            <person name="Riley R."/>
            <person name="Sitrit Y."/>
            <person name="Stielow J.B."/>
            <person name="Szollosi G."/>
            <person name="Zifcakova L."/>
            <person name="Stursova M."/>
            <person name="Spatafora J.W."/>
            <person name="Tedersoo L."/>
            <person name="Vaario L.M."/>
            <person name="Yamada A."/>
            <person name="Yan M."/>
            <person name="Wang P."/>
            <person name="Xu J."/>
            <person name="Bruns T."/>
            <person name="Baldrian P."/>
            <person name="Vilgalys R."/>
            <person name="Dunand C."/>
            <person name="Henrissat B."/>
            <person name="Grigoriev I.V."/>
            <person name="Hibbett D."/>
            <person name="Nagy L.G."/>
            <person name="Martin F.M."/>
        </authorList>
    </citation>
    <scope>NUCLEOTIDE SEQUENCE</scope>
    <source>
        <strain evidence="7">UP504</strain>
    </source>
</reference>
<feature type="transmembrane region" description="Helical" evidence="6">
    <location>
        <begin position="288"/>
        <end position="308"/>
    </location>
</feature>
<feature type="transmembrane region" description="Helical" evidence="6">
    <location>
        <begin position="357"/>
        <end position="378"/>
    </location>
</feature>
<dbReference type="Gene3D" id="1.20.1250.20">
    <property type="entry name" value="MFS general substrate transporter like domains"/>
    <property type="match status" value="1"/>
</dbReference>
<protein>
    <recommendedName>
        <fullName evidence="9">Phthalate transporter</fullName>
    </recommendedName>
</protein>
<keyword evidence="4 6" id="KW-1133">Transmembrane helix</keyword>
<dbReference type="InterPro" id="IPR011701">
    <property type="entry name" value="MFS"/>
</dbReference>
<feature type="transmembrane region" description="Helical" evidence="6">
    <location>
        <begin position="390"/>
        <end position="410"/>
    </location>
</feature>
<feature type="transmembrane region" description="Helical" evidence="6">
    <location>
        <begin position="447"/>
        <end position="470"/>
    </location>
</feature>
<evidence type="ECO:0000256" key="1">
    <source>
        <dbReference type="ARBA" id="ARBA00004141"/>
    </source>
</evidence>
<feature type="transmembrane region" description="Helical" evidence="6">
    <location>
        <begin position="218"/>
        <end position="241"/>
    </location>
</feature>
<evidence type="ECO:0000313" key="7">
    <source>
        <dbReference type="EMBL" id="KAF9517800.1"/>
    </source>
</evidence>
<gene>
    <name evidence="7" type="ORF">BS47DRAFT_1371236</name>
</gene>
<comment type="subcellular location">
    <subcellularLocation>
        <location evidence="1">Membrane</location>
        <topology evidence="1">Multi-pass membrane protein</topology>
    </subcellularLocation>
</comment>
<dbReference type="Proteomes" id="UP000886523">
    <property type="component" value="Unassembled WGS sequence"/>
</dbReference>
<feature type="transmembrane region" description="Helical" evidence="6">
    <location>
        <begin position="422"/>
        <end position="441"/>
    </location>
</feature>
<keyword evidence="2" id="KW-0813">Transport</keyword>
<dbReference type="InterPro" id="IPR036259">
    <property type="entry name" value="MFS_trans_sf"/>
</dbReference>
<keyword evidence="5 6" id="KW-0472">Membrane</keyword>